<comment type="similarity">
    <text evidence="1">Belongs to the glycosyltransferase 2 family.</text>
</comment>
<dbReference type="Proteomes" id="UP000051096">
    <property type="component" value="Unassembled WGS sequence"/>
</dbReference>
<dbReference type="CDD" id="cd06442">
    <property type="entry name" value="DPM1_like"/>
    <property type="match status" value="1"/>
</dbReference>
<dbReference type="AlphaFoldDB" id="A0A0S8G3D4"/>
<organism evidence="5 6">
    <name type="scientific">candidate division WOR_3 bacterium SM23_60</name>
    <dbReference type="NCBI Taxonomy" id="1703780"/>
    <lineage>
        <taxon>Bacteria</taxon>
        <taxon>Bacteria division WOR-3</taxon>
    </lineage>
</organism>
<dbReference type="GO" id="GO:0016020">
    <property type="term" value="C:membrane"/>
    <property type="evidence" value="ECO:0007669"/>
    <property type="project" value="GOC"/>
</dbReference>
<dbReference type="InterPro" id="IPR039528">
    <property type="entry name" value="DPM1-like"/>
</dbReference>
<dbReference type="Gene3D" id="3.90.550.10">
    <property type="entry name" value="Spore Coat Polysaccharide Biosynthesis Protein SpsA, Chain A"/>
    <property type="match status" value="1"/>
</dbReference>
<evidence type="ECO:0000256" key="2">
    <source>
        <dbReference type="ARBA" id="ARBA00022676"/>
    </source>
</evidence>
<evidence type="ECO:0000313" key="6">
    <source>
        <dbReference type="Proteomes" id="UP000051096"/>
    </source>
</evidence>
<protein>
    <submittedName>
        <fullName evidence="5">Dolichyl-phosphate beta-D-mannosyltransferase</fullName>
    </submittedName>
</protein>
<evidence type="ECO:0000256" key="3">
    <source>
        <dbReference type="ARBA" id="ARBA00022679"/>
    </source>
</evidence>
<dbReference type="SUPFAM" id="SSF53448">
    <property type="entry name" value="Nucleotide-diphospho-sugar transferases"/>
    <property type="match status" value="1"/>
</dbReference>
<dbReference type="EMBL" id="LJUO01000228">
    <property type="protein sequence ID" value="KPK67312.1"/>
    <property type="molecule type" value="Genomic_DNA"/>
</dbReference>
<dbReference type="InterPro" id="IPR001173">
    <property type="entry name" value="Glyco_trans_2-like"/>
</dbReference>
<keyword evidence="2 5" id="KW-0328">Glycosyltransferase</keyword>
<proteinExistence type="inferred from homology"/>
<sequence>MKKGLVIIPTYNEAINIKRIIARILTISPQLDVLVIDDNSPDHTGDIVETMTQKNKRVHLRRRERKLGLGTAYVLGFQHTLAQNYDFAFEMDADFSHSPDDLPRFIELLDTYDLVIGSRYVNGVSVVNWPMKRLLLSYGACYFARVVTGIPVRDLTSGFKCYTKKALAAVNWKSFDVDGYGFQIQSVFSVYRTGFRIKEIPIIFVERRAGESKMSRRIIWEAFWLVWKLRFKSVFGGK</sequence>
<name>A0A0S8G3D4_UNCW3</name>
<dbReference type="GO" id="GO:0004582">
    <property type="term" value="F:dolichyl-phosphate beta-D-mannosyltransferase activity"/>
    <property type="evidence" value="ECO:0007669"/>
    <property type="project" value="InterPro"/>
</dbReference>
<comment type="caution">
    <text evidence="5">The sequence shown here is derived from an EMBL/GenBank/DDBJ whole genome shotgun (WGS) entry which is preliminary data.</text>
</comment>
<dbReference type="Pfam" id="PF00535">
    <property type="entry name" value="Glycos_transf_2"/>
    <property type="match status" value="1"/>
</dbReference>
<dbReference type="GO" id="GO:0009247">
    <property type="term" value="P:glycolipid biosynthetic process"/>
    <property type="evidence" value="ECO:0007669"/>
    <property type="project" value="TreeGrafter"/>
</dbReference>
<evidence type="ECO:0000313" key="5">
    <source>
        <dbReference type="EMBL" id="KPK67312.1"/>
    </source>
</evidence>
<evidence type="ECO:0000259" key="4">
    <source>
        <dbReference type="Pfam" id="PF00535"/>
    </source>
</evidence>
<gene>
    <name evidence="5" type="ORF">AMJ87_13550</name>
</gene>
<feature type="domain" description="Glycosyltransferase 2-like" evidence="4">
    <location>
        <begin position="6"/>
        <end position="167"/>
    </location>
</feature>
<dbReference type="PANTHER" id="PTHR43398">
    <property type="entry name" value="DOLICHOL-PHOSPHATE MANNOSYLTRANSFERASE SUBUNIT 1"/>
    <property type="match status" value="1"/>
</dbReference>
<keyword evidence="3 5" id="KW-0808">Transferase</keyword>
<dbReference type="FunFam" id="3.90.550.10:FF:000122">
    <property type="entry name" value="Dolichol-phosphate mannosyltransferase subunit 1"/>
    <property type="match status" value="1"/>
</dbReference>
<evidence type="ECO:0000256" key="1">
    <source>
        <dbReference type="ARBA" id="ARBA00006739"/>
    </source>
</evidence>
<reference evidence="5 6" key="1">
    <citation type="journal article" date="2015" name="Microbiome">
        <title>Genomic resolution of linkages in carbon, nitrogen, and sulfur cycling among widespread estuary sediment bacteria.</title>
        <authorList>
            <person name="Baker B.J."/>
            <person name="Lazar C.S."/>
            <person name="Teske A.P."/>
            <person name="Dick G.J."/>
        </authorList>
    </citation>
    <scope>NUCLEOTIDE SEQUENCE [LARGE SCALE GENOMIC DNA]</scope>
    <source>
        <strain evidence="5">SM23_60</strain>
    </source>
</reference>
<dbReference type="PANTHER" id="PTHR43398:SF1">
    <property type="entry name" value="DOLICHOL-PHOSPHATE MANNOSYLTRANSFERASE SUBUNIT 1"/>
    <property type="match status" value="1"/>
</dbReference>
<accession>A0A0S8G3D4</accession>
<dbReference type="InterPro" id="IPR029044">
    <property type="entry name" value="Nucleotide-diphossugar_trans"/>
</dbReference>